<dbReference type="Gene3D" id="2.40.50.320">
    <property type="entry name" value="Copper binding periplasmic protein CusF"/>
    <property type="match status" value="1"/>
</dbReference>
<name>T1XFQ5_VARPD</name>
<reference evidence="3 4" key="1">
    <citation type="submission" date="2012-10" db="EMBL/GenBank/DDBJ databases">
        <title>Genome sequence of Variovorax paradoxus B4.</title>
        <authorList>
            <person name="Schuldes J."/>
            <person name="Brandt U."/>
            <person name="Hiessl S."/>
            <person name="Wuebbeler J.H."/>
            <person name="Thuermer A."/>
            <person name="Steinbuechel A."/>
            <person name="Daniel R."/>
        </authorList>
    </citation>
    <scope>NUCLEOTIDE SEQUENCE [LARGE SCALE GENOMIC DNA]</scope>
    <source>
        <strain evidence="3 4">B4</strain>
    </source>
</reference>
<dbReference type="Gene3D" id="3.40.710.10">
    <property type="entry name" value="DD-peptidase/beta-lactamase superfamily"/>
    <property type="match status" value="1"/>
</dbReference>
<evidence type="ECO:0000256" key="1">
    <source>
        <dbReference type="SAM" id="SignalP"/>
    </source>
</evidence>
<gene>
    <name evidence="3" type="ORF">VAPA_1c46850</name>
</gene>
<dbReference type="EMBL" id="CP003911">
    <property type="protein sequence ID" value="AGU51752.1"/>
    <property type="molecule type" value="Genomic_DNA"/>
</dbReference>
<dbReference type="InterPro" id="IPR012338">
    <property type="entry name" value="Beta-lactam/transpept-like"/>
</dbReference>
<evidence type="ECO:0000313" key="4">
    <source>
        <dbReference type="Proteomes" id="UP000016223"/>
    </source>
</evidence>
<organism evidence="3 4">
    <name type="scientific">Variovorax paradoxus B4</name>
    <dbReference type="NCBI Taxonomy" id="1246301"/>
    <lineage>
        <taxon>Bacteria</taxon>
        <taxon>Pseudomonadati</taxon>
        <taxon>Pseudomonadota</taxon>
        <taxon>Betaproteobacteria</taxon>
        <taxon>Burkholderiales</taxon>
        <taxon>Comamonadaceae</taxon>
        <taxon>Variovorax</taxon>
    </lineage>
</organism>
<dbReference type="InterPro" id="IPR001466">
    <property type="entry name" value="Beta-lactam-related"/>
</dbReference>
<sequence length="487" mass="53948">MEESHLRLRLGALAMFVALCGASAAGRAATAEPCGTPLPGRDGWSIEQEPRLAGFSPDLLCDAVRTFVESTRNRHALVVERHGKLVIDAYRTGADRSTYSIWASRTQFDKDQLHDVRSITKSVVAVLWGITDGSRVVPPLTTPVLDLLPDLADLRSGGRERITVADMLCMRSGLTWDESGGYSRWANDEKGLLWRGNRPRYVFERPLAAPPGTLFNYNGGLSAVLGQLLEKQTGSSLQEYAGQWLFTPLGIRDWEWEGDLRGRARAFTGLRLRPRDLARLGRLMLQGGEWQGRQIVPQAWVRTLLSPCAAGEEFGYHWWSGNVFVRGKEVRWHAAQGNGGQRLFIVPSLDMVVVMTAGEYDDGSIGRAQRYLLQLVVAATREHEGELAESSAPSVAAAQEVAPVETRATFRSVTEEDGGARVYVHLKVVPRANLPFTTLRFSVRDKSILAGLREGTHVKFRAERIDGENFLTTIRAVPPCVRFQPCD</sequence>
<dbReference type="Pfam" id="PF00144">
    <property type="entry name" value="Beta-lactamase"/>
    <property type="match status" value="1"/>
</dbReference>
<dbReference type="PATRIC" id="fig|1246301.3.peg.4715"/>
<keyword evidence="1" id="KW-0732">Signal</keyword>
<accession>T1XFQ5</accession>
<proteinExistence type="predicted"/>
<dbReference type="InterPro" id="IPR050789">
    <property type="entry name" value="Diverse_Enzym_Activities"/>
</dbReference>
<dbReference type="MEROPS" id="S12.A23"/>
<dbReference type="AlphaFoldDB" id="T1XFQ5"/>
<feature type="chain" id="PRO_5004585994" evidence="1">
    <location>
        <begin position="25"/>
        <end position="487"/>
    </location>
</feature>
<protein>
    <submittedName>
        <fullName evidence="3">Putative beta-lactamase</fullName>
    </submittedName>
</protein>
<dbReference type="PANTHER" id="PTHR43283">
    <property type="entry name" value="BETA-LACTAMASE-RELATED"/>
    <property type="match status" value="1"/>
</dbReference>
<feature type="domain" description="Beta-lactamase-related" evidence="2">
    <location>
        <begin position="76"/>
        <end position="357"/>
    </location>
</feature>
<evidence type="ECO:0000313" key="3">
    <source>
        <dbReference type="EMBL" id="AGU51752.1"/>
    </source>
</evidence>
<feature type="signal peptide" evidence="1">
    <location>
        <begin position="1"/>
        <end position="24"/>
    </location>
</feature>
<dbReference type="KEGG" id="vpd:VAPA_1c46850"/>
<dbReference type="SUPFAM" id="SSF56601">
    <property type="entry name" value="beta-lactamase/transpeptidase-like"/>
    <property type="match status" value="1"/>
</dbReference>
<evidence type="ECO:0000259" key="2">
    <source>
        <dbReference type="Pfam" id="PF00144"/>
    </source>
</evidence>
<dbReference type="HOGENOM" id="CLU_030169_1_3_4"/>
<dbReference type="InterPro" id="IPR042230">
    <property type="entry name" value="CusF_sf"/>
</dbReference>
<dbReference type="Proteomes" id="UP000016223">
    <property type="component" value="Chromosome 1"/>
</dbReference>
<dbReference type="PANTHER" id="PTHR43283:SF7">
    <property type="entry name" value="BETA-LACTAMASE-RELATED DOMAIN-CONTAINING PROTEIN"/>
    <property type="match status" value="1"/>
</dbReference>